<comment type="caution">
    <text evidence="2">The sequence shown here is derived from an EMBL/GenBank/DDBJ whole genome shotgun (WGS) entry which is preliminary data.</text>
</comment>
<feature type="non-terminal residue" evidence="2">
    <location>
        <position position="155"/>
    </location>
</feature>
<keyword evidence="3" id="KW-1185">Reference proteome</keyword>
<dbReference type="EMBL" id="JACEIK010010489">
    <property type="protein sequence ID" value="MCE3215210.1"/>
    <property type="molecule type" value="Genomic_DNA"/>
</dbReference>
<name>A0ABS8WT14_DATST</name>
<protein>
    <submittedName>
        <fullName evidence="2">Uncharacterized protein</fullName>
    </submittedName>
</protein>
<evidence type="ECO:0000313" key="3">
    <source>
        <dbReference type="Proteomes" id="UP000823775"/>
    </source>
</evidence>
<evidence type="ECO:0000256" key="1">
    <source>
        <dbReference type="SAM" id="MobiDB-lite"/>
    </source>
</evidence>
<dbReference type="Proteomes" id="UP000823775">
    <property type="component" value="Unassembled WGS sequence"/>
</dbReference>
<organism evidence="2 3">
    <name type="scientific">Datura stramonium</name>
    <name type="common">Jimsonweed</name>
    <name type="synonym">Common thornapple</name>
    <dbReference type="NCBI Taxonomy" id="4076"/>
    <lineage>
        <taxon>Eukaryota</taxon>
        <taxon>Viridiplantae</taxon>
        <taxon>Streptophyta</taxon>
        <taxon>Embryophyta</taxon>
        <taxon>Tracheophyta</taxon>
        <taxon>Spermatophyta</taxon>
        <taxon>Magnoliopsida</taxon>
        <taxon>eudicotyledons</taxon>
        <taxon>Gunneridae</taxon>
        <taxon>Pentapetalae</taxon>
        <taxon>asterids</taxon>
        <taxon>lamiids</taxon>
        <taxon>Solanales</taxon>
        <taxon>Solanaceae</taxon>
        <taxon>Solanoideae</taxon>
        <taxon>Datureae</taxon>
        <taxon>Datura</taxon>
    </lineage>
</organism>
<accession>A0ABS8WT14</accession>
<gene>
    <name evidence="2" type="ORF">HAX54_001268</name>
</gene>
<feature type="compositionally biased region" description="Polar residues" evidence="1">
    <location>
        <begin position="117"/>
        <end position="131"/>
    </location>
</feature>
<reference evidence="2 3" key="1">
    <citation type="journal article" date="2021" name="BMC Genomics">
        <title>Datura genome reveals duplications of psychoactive alkaloid biosynthetic genes and high mutation rate following tissue culture.</title>
        <authorList>
            <person name="Rajewski A."/>
            <person name="Carter-House D."/>
            <person name="Stajich J."/>
            <person name="Litt A."/>
        </authorList>
    </citation>
    <scope>NUCLEOTIDE SEQUENCE [LARGE SCALE GENOMIC DNA]</scope>
    <source>
        <strain evidence="2">AR-01</strain>
    </source>
</reference>
<feature type="region of interest" description="Disordered" evidence="1">
    <location>
        <begin position="117"/>
        <end position="140"/>
    </location>
</feature>
<sequence length="155" mass="16576">MCYAFAARVLHCAERWLPHVWHSTGKRAASHQPSRIGEGCCTPAVAPGQGLPHTRHNTGCAVRRKAYSANGLAPRAWQCAILPPPPSVSLLSLLRPETSHLQPSPLLVLVVSLSETTQPATGNQSTPVNNTKDAKTAPRLPSPSLFAVLTHSFGH</sequence>
<proteinExistence type="predicted"/>
<evidence type="ECO:0000313" key="2">
    <source>
        <dbReference type="EMBL" id="MCE3215210.1"/>
    </source>
</evidence>